<reference evidence="4" key="1">
    <citation type="submission" date="2015-10" db="EMBL/GenBank/DDBJ databases">
        <authorList>
            <person name="Regsiter A."/>
            <person name="william w."/>
        </authorList>
    </citation>
    <scope>NUCLEOTIDE SEQUENCE [LARGE SCALE GENOMIC DNA]</scope>
</reference>
<organism evidence="3 4">
    <name type="scientific">Planktothrix tepida PCC 9214</name>
    <dbReference type="NCBI Taxonomy" id="671072"/>
    <lineage>
        <taxon>Bacteria</taxon>
        <taxon>Bacillati</taxon>
        <taxon>Cyanobacteriota</taxon>
        <taxon>Cyanophyceae</taxon>
        <taxon>Oscillatoriophycideae</taxon>
        <taxon>Oscillatoriales</taxon>
        <taxon>Microcoleaceae</taxon>
        <taxon>Planktothrix</taxon>
    </lineage>
</organism>
<evidence type="ECO:0000313" key="4">
    <source>
        <dbReference type="Proteomes" id="UP000184315"/>
    </source>
</evidence>
<dbReference type="Proteomes" id="UP000184315">
    <property type="component" value="Unassembled WGS sequence"/>
</dbReference>
<dbReference type="CDD" id="cd06533">
    <property type="entry name" value="Glyco_transf_WecG_TagA"/>
    <property type="match status" value="1"/>
</dbReference>
<keyword evidence="4" id="KW-1185">Reference proteome</keyword>
<dbReference type="NCBIfam" id="TIGR00696">
    <property type="entry name" value="wecG_tagA_cpsF"/>
    <property type="match status" value="1"/>
</dbReference>
<dbReference type="AlphaFoldDB" id="A0A1J1LVK6"/>
<proteinExistence type="predicted"/>
<dbReference type="InterPro" id="IPR037257">
    <property type="entry name" value="T2SS_E_N_sf"/>
</dbReference>
<evidence type="ECO:0000256" key="2">
    <source>
        <dbReference type="ARBA" id="ARBA00022679"/>
    </source>
</evidence>
<protein>
    <submittedName>
        <fullName evidence="3">UDP-N-acetyl-D-mannosaminuronic acid transferase (Modular protein)</fullName>
    </submittedName>
</protein>
<evidence type="ECO:0000313" key="3">
    <source>
        <dbReference type="EMBL" id="CUR35721.1"/>
    </source>
</evidence>
<dbReference type="RefSeq" id="WP_072722652.1">
    <property type="nucleotide sequence ID" value="NZ_LN889817.1"/>
</dbReference>
<name>A0A1J1LVK6_9CYAN</name>
<dbReference type="InterPro" id="IPR004629">
    <property type="entry name" value="WecG_TagA_CpsF"/>
</dbReference>
<dbReference type="Pfam" id="PF03808">
    <property type="entry name" value="Glyco_tran_WecG"/>
    <property type="match status" value="1"/>
</dbReference>
<dbReference type="PANTHER" id="PTHR34136:SF1">
    <property type="entry name" value="UDP-N-ACETYL-D-MANNOSAMINURONIC ACID TRANSFERASE"/>
    <property type="match status" value="1"/>
</dbReference>
<evidence type="ECO:0000256" key="1">
    <source>
        <dbReference type="ARBA" id="ARBA00022676"/>
    </source>
</evidence>
<dbReference type="EMBL" id="CZDF01000179">
    <property type="protein sequence ID" value="CUR35721.1"/>
    <property type="molecule type" value="Genomic_DNA"/>
</dbReference>
<gene>
    <name evidence="3" type="ORF">PL9214710018</name>
</gene>
<keyword evidence="2 3" id="KW-0808">Transferase</keyword>
<dbReference type="GO" id="GO:0016758">
    <property type="term" value="F:hexosyltransferase activity"/>
    <property type="evidence" value="ECO:0007669"/>
    <property type="project" value="TreeGrafter"/>
</dbReference>
<dbReference type="SUPFAM" id="SSF160246">
    <property type="entry name" value="EspE N-terminal domain-like"/>
    <property type="match status" value="4"/>
</dbReference>
<accession>A0A1J1LVK6</accession>
<sequence length="518" mass="60075">MANDINILNIPINNISKTQLLKRLGSRGGVVFTPNVDHLMKLQKDPDFYGIYQASTYRVCDSKILIYASKFLGQPIKEKISGSDLFPAFYEYYKNHEKVTIFLMGAAEGVAQRAQENINKKVGRKMIIDSYSPPFGFEKDELECQRIIDRINQSEATVLAIGVGAPKQEKWIAKYRSQLKNIKVFLAIGATIDFEAGEKGRSPQWMSNMGVEWLHRLFSEPKRLWKRYLIEDLPFFWLLLLQRLKLYTPPFSTREEFVNWESPRLGQLLKKAGLLSADQVNTVLELQKQEPGKRFGDFVVELGWLEGETIDFFADYLPQLGLSKQRYPLGYYLYKAKLLDESQINLILEEQNELKLRFGEIAVIKGWVKQQTLDTVLDYLTQQEFINWESPFLGEILRKAGLLTGDQVHTILERQKQEPGKRFGDFVVELGWLEQDTIDFFADYLPQLEQTQHRYPLGYYLCKAKLLDESQINLILEEQNELKLRFGEIAVMKGWVKQQTLDTVLDYLTQEFEDSLVA</sequence>
<dbReference type="PANTHER" id="PTHR34136">
    <property type="match status" value="1"/>
</dbReference>
<keyword evidence="1" id="KW-0328">Glycosyltransferase</keyword>
<dbReference type="OrthoDB" id="9771846at2"/>
<dbReference type="STRING" id="671072.PL9214710018"/>